<dbReference type="AlphaFoldDB" id="A0A8T2PYL1"/>
<evidence type="ECO:0000256" key="14">
    <source>
        <dbReference type="SAM" id="Phobius"/>
    </source>
</evidence>
<keyword evidence="10 14" id="KW-1133">Transmembrane helix</keyword>
<evidence type="ECO:0000256" key="2">
    <source>
        <dbReference type="ARBA" id="ARBA00008684"/>
    </source>
</evidence>
<dbReference type="InterPro" id="IPR032675">
    <property type="entry name" value="LRR_dom_sf"/>
</dbReference>
<proteinExistence type="inferred from homology"/>
<evidence type="ECO:0000256" key="5">
    <source>
        <dbReference type="ARBA" id="ARBA00022692"/>
    </source>
</evidence>
<feature type="transmembrane region" description="Helical" evidence="14">
    <location>
        <begin position="319"/>
        <end position="343"/>
    </location>
</feature>
<evidence type="ECO:0000256" key="12">
    <source>
        <dbReference type="ARBA" id="ARBA00023170"/>
    </source>
</evidence>
<dbReference type="FunFam" id="3.80.10.10:FF:000722">
    <property type="entry name" value="Leucine-rich repeat receptor-like protein kinase"/>
    <property type="match status" value="1"/>
</dbReference>
<dbReference type="PROSITE" id="PS50011">
    <property type="entry name" value="PROTEIN_KINASE_DOM"/>
    <property type="match status" value="1"/>
</dbReference>
<dbReference type="InterPro" id="IPR046959">
    <property type="entry name" value="PRK1-6/SRF4-like"/>
</dbReference>
<dbReference type="InterPro" id="IPR001611">
    <property type="entry name" value="Leu-rich_rpt"/>
</dbReference>
<dbReference type="Pfam" id="PF00560">
    <property type="entry name" value="LRR_1"/>
    <property type="match status" value="3"/>
</dbReference>
<keyword evidence="12" id="KW-0675">Receptor</keyword>
<dbReference type="OMA" id="NSIGHRC"/>
<dbReference type="CDD" id="cd14066">
    <property type="entry name" value="STKc_IRAK"/>
    <property type="match status" value="1"/>
</dbReference>
<dbReference type="Pfam" id="PF13855">
    <property type="entry name" value="LRR_8"/>
    <property type="match status" value="1"/>
</dbReference>
<evidence type="ECO:0000313" key="16">
    <source>
        <dbReference type="EMBL" id="KAH7276505.1"/>
    </source>
</evidence>
<evidence type="ECO:0000256" key="7">
    <source>
        <dbReference type="ARBA" id="ARBA00022737"/>
    </source>
</evidence>
<evidence type="ECO:0000256" key="13">
    <source>
        <dbReference type="ARBA" id="ARBA00023180"/>
    </source>
</evidence>
<accession>A0A8T2PYL1</accession>
<dbReference type="GO" id="GO:0004672">
    <property type="term" value="F:protein kinase activity"/>
    <property type="evidence" value="ECO:0007669"/>
    <property type="project" value="InterPro"/>
</dbReference>
<keyword evidence="6" id="KW-0732">Signal</keyword>
<dbReference type="PROSITE" id="PS51257">
    <property type="entry name" value="PROKAR_LIPOPROTEIN"/>
    <property type="match status" value="1"/>
</dbReference>
<keyword evidence="7" id="KW-0677">Repeat</keyword>
<dbReference type="InterPro" id="IPR013210">
    <property type="entry name" value="LRR_N_plant-typ"/>
</dbReference>
<reference evidence="16" key="1">
    <citation type="submission" date="2021-08" db="EMBL/GenBank/DDBJ databases">
        <title>WGS assembly of Ceratopteris richardii.</title>
        <authorList>
            <person name="Marchant D.B."/>
            <person name="Chen G."/>
            <person name="Jenkins J."/>
            <person name="Shu S."/>
            <person name="Leebens-Mack J."/>
            <person name="Grimwood J."/>
            <person name="Schmutz J."/>
            <person name="Soltis P."/>
            <person name="Soltis D."/>
            <person name="Chen Z.-H."/>
        </authorList>
    </citation>
    <scope>NUCLEOTIDE SEQUENCE</scope>
    <source>
        <strain evidence="16">Whitten #5841</strain>
        <tissue evidence="16">Leaf</tissue>
    </source>
</reference>
<dbReference type="PANTHER" id="PTHR48007">
    <property type="entry name" value="LEUCINE-RICH REPEAT RECEPTOR-LIKE PROTEIN KINASE PXC1"/>
    <property type="match status" value="1"/>
</dbReference>
<evidence type="ECO:0000256" key="4">
    <source>
        <dbReference type="ARBA" id="ARBA00022614"/>
    </source>
</evidence>
<keyword evidence="13" id="KW-0325">Glycoprotein</keyword>
<evidence type="ECO:0000256" key="6">
    <source>
        <dbReference type="ARBA" id="ARBA00022729"/>
    </source>
</evidence>
<dbReference type="Gene3D" id="1.10.510.10">
    <property type="entry name" value="Transferase(Phosphotransferase) domain 1"/>
    <property type="match status" value="1"/>
</dbReference>
<comment type="subcellular location">
    <subcellularLocation>
        <location evidence="1">Membrane</location>
        <topology evidence="1">Single-pass type I membrane protein</topology>
    </subcellularLocation>
</comment>
<evidence type="ECO:0000259" key="15">
    <source>
        <dbReference type="PROSITE" id="PS50011"/>
    </source>
</evidence>
<keyword evidence="5 14" id="KW-0812">Transmembrane</keyword>
<evidence type="ECO:0000256" key="9">
    <source>
        <dbReference type="ARBA" id="ARBA00022840"/>
    </source>
</evidence>
<name>A0A8T2PYL1_CERRI</name>
<dbReference type="EMBL" id="CM035444">
    <property type="protein sequence ID" value="KAH7276505.1"/>
    <property type="molecule type" value="Genomic_DNA"/>
</dbReference>
<dbReference type="SUPFAM" id="SSF52058">
    <property type="entry name" value="L domain-like"/>
    <property type="match status" value="1"/>
</dbReference>
<evidence type="ECO:0000256" key="10">
    <source>
        <dbReference type="ARBA" id="ARBA00022989"/>
    </source>
</evidence>
<dbReference type="InterPro" id="IPR003591">
    <property type="entry name" value="Leu-rich_rpt_typical-subtyp"/>
</dbReference>
<dbReference type="Gene3D" id="3.30.200.20">
    <property type="entry name" value="Phosphorylase Kinase, domain 1"/>
    <property type="match status" value="1"/>
</dbReference>
<dbReference type="Proteomes" id="UP000825935">
    <property type="component" value="Chromosome 39"/>
</dbReference>
<evidence type="ECO:0000313" key="17">
    <source>
        <dbReference type="Proteomes" id="UP000825935"/>
    </source>
</evidence>
<dbReference type="PANTHER" id="PTHR48007:SF83">
    <property type="entry name" value="PROTEIN KINASE DOMAIN-CONTAINING PROTEIN"/>
    <property type="match status" value="1"/>
</dbReference>
<dbReference type="PROSITE" id="PS00108">
    <property type="entry name" value="PROTEIN_KINASE_ST"/>
    <property type="match status" value="1"/>
</dbReference>
<dbReference type="OrthoDB" id="4062651at2759"/>
<keyword evidence="9" id="KW-0067">ATP-binding</keyword>
<dbReference type="Pfam" id="PF00069">
    <property type="entry name" value="Pkinase"/>
    <property type="match status" value="1"/>
</dbReference>
<dbReference type="PRINTS" id="PR00019">
    <property type="entry name" value="LEURICHRPT"/>
</dbReference>
<dbReference type="SUPFAM" id="SSF56112">
    <property type="entry name" value="Protein kinase-like (PK-like)"/>
    <property type="match status" value="1"/>
</dbReference>
<comment type="caution">
    <text evidence="16">The sequence shown here is derived from an EMBL/GenBank/DDBJ whole genome shotgun (WGS) entry which is preliminary data.</text>
</comment>
<evidence type="ECO:0000256" key="3">
    <source>
        <dbReference type="ARBA" id="ARBA00022553"/>
    </source>
</evidence>
<organism evidence="16 17">
    <name type="scientific">Ceratopteris richardii</name>
    <name type="common">Triangle waterfern</name>
    <dbReference type="NCBI Taxonomy" id="49495"/>
    <lineage>
        <taxon>Eukaryota</taxon>
        <taxon>Viridiplantae</taxon>
        <taxon>Streptophyta</taxon>
        <taxon>Embryophyta</taxon>
        <taxon>Tracheophyta</taxon>
        <taxon>Polypodiopsida</taxon>
        <taxon>Polypodiidae</taxon>
        <taxon>Polypodiales</taxon>
        <taxon>Pteridineae</taxon>
        <taxon>Pteridaceae</taxon>
        <taxon>Parkerioideae</taxon>
        <taxon>Ceratopteris</taxon>
    </lineage>
</organism>
<dbReference type="Pfam" id="PF08263">
    <property type="entry name" value="LRRNT_2"/>
    <property type="match status" value="1"/>
</dbReference>
<keyword evidence="11 14" id="KW-0472">Membrane</keyword>
<feature type="domain" description="Protein kinase" evidence="15">
    <location>
        <begin position="411"/>
        <end position="711"/>
    </location>
</feature>
<dbReference type="FunFam" id="3.80.10.10:FF:000101">
    <property type="entry name" value="LRR receptor-like serine/threonine-protein kinase ERECTA"/>
    <property type="match status" value="1"/>
</dbReference>
<gene>
    <name evidence="16" type="ORF">KP509_39G009900</name>
</gene>
<dbReference type="SMART" id="SM00220">
    <property type="entry name" value="S_TKc"/>
    <property type="match status" value="1"/>
</dbReference>
<dbReference type="SMART" id="SM00369">
    <property type="entry name" value="LRR_TYP"/>
    <property type="match status" value="4"/>
</dbReference>
<keyword evidence="8" id="KW-0547">Nucleotide-binding</keyword>
<protein>
    <recommendedName>
        <fullName evidence="15">Protein kinase domain-containing protein</fullName>
    </recommendedName>
</protein>
<evidence type="ECO:0000256" key="11">
    <source>
        <dbReference type="ARBA" id="ARBA00023136"/>
    </source>
</evidence>
<dbReference type="Gene3D" id="3.80.10.10">
    <property type="entry name" value="Ribonuclease Inhibitor"/>
    <property type="match status" value="2"/>
</dbReference>
<evidence type="ECO:0000256" key="1">
    <source>
        <dbReference type="ARBA" id="ARBA00004479"/>
    </source>
</evidence>
<dbReference type="GO" id="GO:0016020">
    <property type="term" value="C:membrane"/>
    <property type="evidence" value="ECO:0007669"/>
    <property type="project" value="UniProtKB-SubCell"/>
</dbReference>
<dbReference type="GO" id="GO:0005524">
    <property type="term" value="F:ATP binding"/>
    <property type="evidence" value="ECO:0007669"/>
    <property type="project" value="UniProtKB-KW"/>
</dbReference>
<comment type="similarity">
    <text evidence="2">Belongs to the protein kinase superfamily. Ser/Thr protein kinase family.</text>
</comment>
<sequence>MFMAKRQILVRHMLLILVLYLIVVFSCAFALNWEGQLLLRFKSLIVLDPLGVLSNWNPADADPCRWSGVGCSNTSSAAATPVVVTISLPRAELQGSLAPELGSLAHLRHLNLHHNHLSGPIPGAIFNATQLQSLFLFSNNFSGSVPPDVSRLTSLQSLDLSRNSLSGSLPASSLANCTRLFYVSLAHNSLSGRISDLLGSSLSALRSLDLSYNSLSGTIPETLGELSSLIDVLDLSHNQLSGVIPATLSSLPENVSVDVSYNNLSGPIPREGALAAQSVSAFLGNPGLCGPPLSVLCSEPPSPVLNIGREGSRGLSRGAIAAIAIGDVAGVALICIVFLYCYWRAFSHRKTSSKGLTSSNTSSIGPTTHRPSWLCAKTASVVTDAMPEAFDQGELIALDSEVTFDLDELLKASAYVLGKSSVGIIYKVILSDELTVAVRRLGDSGAHRFKEFQAEVEAIGRIRHPNIVRLRAYYWAVDEKLLVYNYIPNGNLSSILNGQTNSEPLRWAARLKIAKGAARGLAFLHEQGTSRKFAHGDIKPSNVLLDAEMEPYIADFGLHRLLNIVGSGVPSGQGGKTSVSSRSSTGSGVSFSAAAVSPEDLQYQAPETALSKGNKPTHKGDVYSLGMVLLQLLTGKLQVLSPASEMELSQWIHAALQGKEPLLRIVDAALVDEMHRADDMLAFLKVALACVTPQPDQRPSMRVVYDSLSRIATLPVSYV</sequence>
<dbReference type="InterPro" id="IPR008271">
    <property type="entry name" value="Ser/Thr_kinase_AS"/>
</dbReference>
<keyword evidence="3" id="KW-0597">Phosphoprotein</keyword>
<dbReference type="InterPro" id="IPR000719">
    <property type="entry name" value="Prot_kinase_dom"/>
</dbReference>
<evidence type="ECO:0000256" key="8">
    <source>
        <dbReference type="ARBA" id="ARBA00022741"/>
    </source>
</evidence>
<keyword evidence="17" id="KW-1185">Reference proteome</keyword>
<keyword evidence="4" id="KW-0433">Leucine-rich repeat</keyword>
<dbReference type="InterPro" id="IPR011009">
    <property type="entry name" value="Kinase-like_dom_sf"/>
</dbReference>